<proteinExistence type="predicted"/>
<dbReference type="HOGENOM" id="CLU_2147558_0_0_1"/>
<name>L8WFV0_THACA</name>
<dbReference type="EMBL" id="AFRT01006019">
    <property type="protein sequence ID" value="ELU35597.1"/>
    <property type="molecule type" value="Genomic_DNA"/>
</dbReference>
<dbReference type="AlphaFoldDB" id="L8WFV0"/>
<organism evidence="1 2">
    <name type="scientific">Thanatephorus cucumeris (strain AG1-IA)</name>
    <name type="common">Rice sheath blight fungus</name>
    <name type="synonym">Rhizoctonia solani</name>
    <dbReference type="NCBI Taxonomy" id="983506"/>
    <lineage>
        <taxon>Eukaryota</taxon>
        <taxon>Fungi</taxon>
        <taxon>Dikarya</taxon>
        <taxon>Basidiomycota</taxon>
        <taxon>Agaricomycotina</taxon>
        <taxon>Agaricomycetes</taxon>
        <taxon>Cantharellales</taxon>
        <taxon>Ceratobasidiaceae</taxon>
        <taxon>Rhizoctonia</taxon>
        <taxon>Rhizoctonia solani AG-1</taxon>
    </lineage>
</organism>
<protein>
    <submittedName>
        <fullName evidence="1">Uncharacterized protein</fullName>
    </submittedName>
</protein>
<evidence type="ECO:0000313" key="1">
    <source>
        <dbReference type="EMBL" id="ELU35597.1"/>
    </source>
</evidence>
<gene>
    <name evidence="1" type="ORF">AG1IA_10373</name>
</gene>
<accession>L8WFV0</accession>
<dbReference type="OrthoDB" id="3777249at2759"/>
<sequence>MREPSGEMATDETPWSGFHILTVRSLEHDATRVPSGENATELTGLSCVPSRGSNEFVSGWRKPNGCDPAVVYFGWGVCGRAVVETPDAQITRFMASDKVVSVGRKGDDRTWD</sequence>
<comment type="caution">
    <text evidence="1">The sequence shown here is derived from an EMBL/GenBank/DDBJ whole genome shotgun (WGS) entry which is preliminary data.</text>
</comment>
<evidence type="ECO:0000313" key="2">
    <source>
        <dbReference type="Proteomes" id="UP000011668"/>
    </source>
</evidence>
<keyword evidence="2" id="KW-1185">Reference proteome</keyword>
<reference evidence="1 2" key="1">
    <citation type="journal article" date="2013" name="Nat. Commun.">
        <title>The evolution and pathogenic mechanisms of the rice sheath blight pathogen.</title>
        <authorList>
            <person name="Zheng A."/>
            <person name="Lin R."/>
            <person name="Xu L."/>
            <person name="Qin P."/>
            <person name="Tang C."/>
            <person name="Ai P."/>
            <person name="Zhang D."/>
            <person name="Liu Y."/>
            <person name="Sun Z."/>
            <person name="Feng H."/>
            <person name="Wang Y."/>
            <person name="Chen Y."/>
            <person name="Liang X."/>
            <person name="Fu R."/>
            <person name="Li Q."/>
            <person name="Zhang J."/>
            <person name="Yu X."/>
            <person name="Xie Z."/>
            <person name="Ding L."/>
            <person name="Guan P."/>
            <person name="Tang J."/>
            <person name="Liang Y."/>
            <person name="Wang S."/>
            <person name="Deng Q."/>
            <person name="Li S."/>
            <person name="Zhu J."/>
            <person name="Wang L."/>
            <person name="Liu H."/>
            <person name="Li P."/>
        </authorList>
    </citation>
    <scope>NUCLEOTIDE SEQUENCE [LARGE SCALE GENOMIC DNA]</scope>
    <source>
        <strain evidence="2">AG-1 IA</strain>
    </source>
</reference>
<dbReference type="Proteomes" id="UP000011668">
    <property type="component" value="Unassembled WGS sequence"/>
</dbReference>